<gene>
    <name evidence="7" type="ORF">S06H3_13503</name>
</gene>
<evidence type="ECO:0000256" key="4">
    <source>
        <dbReference type="ARBA" id="ARBA00005524"/>
    </source>
</evidence>
<dbReference type="Pfam" id="PF01676">
    <property type="entry name" value="Metalloenzyme"/>
    <property type="match status" value="1"/>
</dbReference>
<keyword evidence="5" id="KW-0324">Glycolysis</keyword>
<evidence type="ECO:0000259" key="6">
    <source>
        <dbReference type="Pfam" id="PF01676"/>
    </source>
</evidence>
<dbReference type="Pfam" id="PF10143">
    <property type="entry name" value="PhosphMutase"/>
    <property type="match status" value="1"/>
</dbReference>
<comment type="function">
    <text evidence="2">Catalyzes the interconversion of 2-phosphoglycerate and 3-phosphoglycerate.</text>
</comment>
<dbReference type="InterPro" id="IPR006124">
    <property type="entry name" value="Metalloenzyme"/>
</dbReference>
<proteinExistence type="inferred from homology"/>
<evidence type="ECO:0000256" key="5">
    <source>
        <dbReference type="ARBA" id="ARBA00023152"/>
    </source>
</evidence>
<evidence type="ECO:0000256" key="3">
    <source>
        <dbReference type="ARBA" id="ARBA00004921"/>
    </source>
</evidence>
<protein>
    <recommendedName>
        <fullName evidence="6">Metalloenzyme domain-containing protein</fullName>
    </recommendedName>
</protein>
<evidence type="ECO:0000256" key="1">
    <source>
        <dbReference type="ARBA" id="ARBA00000370"/>
    </source>
</evidence>
<dbReference type="InterPro" id="IPR004456">
    <property type="entry name" value="Pglycerate_mutase_ApgM"/>
</dbReference>
<evidence type="ECO:0000256" key="2">
    <source>
        <dbReference type="ARBA" id="ARBA00002315"/>
    </source>
</evidence>
<name>X1L7E3_9ZZZZ</name>
<reference evidence="7" key="1">
    <citation type="journal article" date="2014" name="Front. Microbiol.">
        <title>High frequency of phylogenetically diverse reductive dehalogenase-homologous genes in deep subseafloor sedimentary metagenomes.</title>
        <authorList>
            <person name="Kawai M."/>
            <person name="Futagami T."/>
            <person name="Toyoda A."/>
            <person name="Takaki Y."/>
            <person name="Nishi S."/>
            <person name="Hori S."/>
            <person name="Arai W."/>
            <person name="Tsubouchi T."/>
            <person name="Morono Y."/>
            <person name="Uchiyama I."/>
            <person name="Ito T."/>
            <person name="Fujiyama A."/>
            <person name="Inagaki F."/>
            <person name="Takami H."/>
        </authorList>
    </citation>
    <scope>NUCLEOTIDE SEQUENCE</scope>
    <source>
        <strain evidence="7">Expedition CK06-06</strain>
    </source>
</reference>
<comment type="similarity">
    <text evidence="4">Belongs to the BPG-independent phosphoglycerate mutase family. A-PGAM subfamily.</text>
</comment>
<dbReference type="EMBL" id="BARV01006595">
    <property type="protein sequence ID" value="GAI14938.1"/>
    <property type="molecule type" value="Genomic_DNA"/>
</dbReference>
<dbReference type="InterPro" id="IPR017850">
    <property type="entry name" value="Alkaline_phosphatase_core_sf"/>
</dbReference>
<accession>X1L7E3</accession>
<evidence type="ECO:0000313" key="7">
    <source>
        <dbReference type="EMBL" id="GAI14938.1"/>
    </source>
</evidence>
<comment type="pathway">
    <text evidence="3">Carbohydrate degradation.</text>
</comment>
<comment type="catalytic activity">
    <reaction evidence="1">
        <text>(2R)-2-phosphoglycerate = (2R)-3-phosphoglycerate</text>
        <dbReference type="Rhea" id="RHEA:15901"/>
        <dbReference type="ChEBI" id="CHEBI:58272"/>
        <dbReference type="ChEBI" id="CHEBI:58289"/>
        <dbReference type="EC" id="5.4.2.12"/>
    </reaction>
</comment>
<comment type="caution">
    <text evidence="7">The sequence shown here is derived from an EMBL/GenBank/DDBJ whole genome shotgun (WGS) entry which is preliminary data.</text>
</comment>
<organism evidence="7">
    <name type="scientific">marine sediment metagenome</name>
    <dbReference type="NCBI Taxonomy" id="412755"/>
    <lineage>
        <taxon>unclassified sequences</taxon>
        <taxon>metagenomes</taxon>
        <taxon>ecological metagenomes</taxon>
    </lineage>
</organism>
<sequence length="259" mass="29013">MLSLICKIKDREDTLLATYTPPQDIHGKHIDEFLPQGPGSDLLRDLMIRSEGVLRDHPVNRARRSRGDIPANMIWLFWSSGKTPDVPPFRLVYGVDAAITSGVDLLRGLAKMVGMEVLNIPGVTGELDNDYTAQAKEAIQALKRHDMVIIHVEAPDEAGHAGSIKEKVKAIEKIDEEMVSRLRAWDKDGLRILVMPDHPTPIETQSHVREPVPFMLWGPGFVANGTRRFTEAEAKSTGVFFEEGYDIMNRLIRRGKVCL</sequence>
<dbReference type="Gene3D" id="3.40.720.10">
    <property type="entry name" value="Alkaline Phosphatase, subunit A"/>
    <property type="match status" value="1"/>
</dbReference>
<dbReference type="SUPFAM" id="SSF53649">
    <property type="entry name" value="Alkaline phosphatase-like"/>
    <property type="match status" value="1"/>
</dbReference>
<dbReference type="PANTHER" id="PTHR31209:SF4">
    <property type="entry name" value="2,3-BISPHOSPHOGLYCERATE-INDEPENDENT PHOSPHOGLYCERATE MUTASE"/>
    <property type="match status" value="1"/>
</dbReference>
<dbReference type="GO" id="GO:0046872">
    <property type="term" value="F:metal ion binding"/>
    <property type="evidence" value="ECO:0007669"/>
    <property type="project" value="InterPro"/>
</dbReference>
<dbReference type="GO" id="GO:0004619">
    <property type="term" value="F:phosphoglycerate mutase activity"/>
    <property type="evidence" value="ECO:0007669"/>
    <property type="project" value="UniProtKB-EC"/>
</dbReference>
<dbReference type="GO" id="GO:0006096">
    <property type="term" value="P:glycolytic process"/>
    <property type="evidence" value="ECO:0007669"/>
    <property type="project" value="UniProtKB-KW"/>
</dbReference>
<dbReference type="AlphaFoldDB" id="X1L7E3"/>
<dbReference type="PANTHER" id="PTHR31209">
    <property type="entry name" value="COFACTOR-INDEPENDENT PHOSPHOGLYCERATE MUTASE"/>
    <property type="match status" value="1"/>
</dbReference>
<feature type="domain" description="Metalloenzyme" evidence="6">
    <location>
        <begin position="70"/>
        <end position="223"/>
    </location>
</feature>